<dbReference type="AlphaFoldDB" id="A0A433X198"/>
<dbReference type="OrthoDB" id="1683318at2"/>
<dbReference type="InterPro" id="IPR003779">
    <property type="entry name" value="CMD-like"/>
</dbReference>
<proteinExistence type="predicted"/>
<dbReference type="SUPFAM" id="SSF69118">
    <property type="entry name" value="AhpD-like"/>
    <property type="match status" value="1"/>
</dbReference>
<dbReference type="EMBL" id="RZNX01000013">
    <property type="protein sequence ID" value="RUT27913.1"/>
    <property type="molecule type" value="Genomic_DNA"/>
</dbReference>
<dbReference type="Proteomes" id="UP000272464">
    <property type="component" value="Unassembled WGS sequence"/>
</dbReference>
<dbReference type="PANTHER" id="PTHR33930">
    <property type="entry name" value="ALKYL HYDROPEROXIDE REDUCTASE AHPD"/>
    <property type="match status" value="1"/>
</dbReference>
<accession>A0A433X198</accession>
<dbReference type="Pfam" id="PF02627">
    <property type="entry name" value="CMD"/>
    <property type="match status" value="1"/>
</dbReference>
<dbReference type="GO" id="GO:0051920">
    <property type="term" value="F:peroxiredoxin activity"/>
    <property type="evidence" value="ECO:0007669"/>
    <property type="project" value="InterPro"/>
</dbReference>
<name>A0A433X198_9BACL</name>
<feature type="domain" description="Carboxymuconolactone decarboxylase-like" evidence="1">
    <location>
        <begin position="23"/>
        <end position="92"/>
    </location>
</feature>
<keyword evidence="3" id="KW-1185">Reference proteome</keyword>
<evidence type="ECO:0000259" key="1">
    <source>
        <dbReference type="Pfam" id="PF02627"/>
    </source>
</evidence>
<dbReference type="RefSeq" id="WP_127200833.1">
    <property type="nucleotide sequence ID" value="NZ_RZNX01000013.1"/>
</dbReference>
<dbReference type="InterPro" id="IPR029032">
    <property type="entry name" value="AhpD-like"/>
</dbReference>
<dbReference type="InterPro" id="IPR004675">
    <property type="entry name" value="AhpD_core"/>
</dbReference>
<gene>
    <name evidence="2" type="ORF">EJP77_18945</name>
</gene>
<dbReference type="NCBIfam" id="TIGR00778">
    <property type="entry name" value="ahpD_dom"/>
    <property type="match status" value="1"/>
</dbReference>
<dbReference type="Gene3D" id="1.20.1290.10">
    <property type="entry name" value="AhpD-like"/>
    <property type="match status" value="1"/>
</dbReference>
<comment type="caution">
    <text evidence="2">The sequence shown here is derived from an EMBL/GenBank/DDBJ whole genome shotgun (WGS) entry which is preliminary data.</text>
</comment>
<dbReference type="PANTHER" id="PTHR33930:SF2">
    <property type="entry name" value="BLR3452 PROTEIN"/>
    <property type="match status" value="1"/>
</dbReference>
<evidence type="ECO:0000313" key="3">
    <source>
        <dbReference type="Proteomes" id="UP000272464"/>
    </source>
</evidence>
<sequence>MSQKNDKVRAYKDGIQAFGESMPGVAEAYHDFTGKSLAAGELDAKTKQLIALGISLFANNEVCTFYHTEEARSKGATDAEIREAAAAAAAVSSGHILSQGATRVEQALTQ</sequence>
<evidence type="ECO:0000313" key="2">
    <source>
        <dbReference type="EMBL" id="RUT27913.1"/>
    </source>
</evidence>
<reference evidence="2 3" key="1">
    <citation type="submission" date="2018-12" db="EMBL/GenBank/DDBJ databases">
        <authorList>
            <person name="Sun L."/>
            <person name="Chen Z."/>
        </authorList>
    </citation>
    <scope>NUCLEOTIDE SEQUENCE [LARGE SCALE GENOMIC DNA]</scope>
    <source>
        <strain evidence="2 3">3-5-3</strain>
    </source>
</reference>
<organism evidence="2 3">
    <name type="scientific">Paenibacillus zeisoli</name>
    <dbReference type="NCBI Taxonomy" id="2496267"/>
    <lineage>
        <taxon>Bacteria</taxon>
        <taxon>Bacillati</taxon>
        <taxon>Bacillota</taxon>
        <taxon>Bacilli</taxon>
        <taxon>Bacillales</taxon>
        <taxon>Paenibacillaceae</taxon>
        <taxon>Paenibacillus</taxon>
    </lineage>
</organism>
<protein>
    <submittedName>
        <fullName evidence="2">Carboxymuconolactone decarboxylase family protein</fullName>
    </submittedName>
</protein>